<feature type="chain" id="PRO_5037780591" description="Lipoprotein" evidence="1">
    <location>
        <begin position="25"/>
        <end position="223"/>
    </location>
</feature>
<name>A0A937VX71_UNCTE</name>
<accession>A0A937VX71</accession>
<protein>
    <recommendedName>
        <fullName evidence="4">Lipoprotein</fullName>
    </recommendedName>
</protein>
<comment type="caution">
    <text evidence="2">The sequence shown here is derived from an EMBL/GenBank/DDBJ whole genome shotgun (WGS) entry which is preliminary data.</text>
</comment>
<organism evidence="2 3">
    <name type="scientific">Tectimicrobiota bacterium</name>
    <dbReference type="NCBI Taxonomy" id="2528274"/>
    <lineage>
        <taxon>Bacteria</taxon>
        <taxon>Pseudomonadati</taxon>
        <taxon>Nitrospinota/Tectimicrobiota group</taxon>
        <taxon>Candidatus Tectimicrobiota</taxon>
    </lineage>
</organism>
<feature type="signal peptide" evidence="1">
    <location>
        <begin position="1"/>
        <end position="24"/>
    </location>
</feature>
<evidence type="ECO:0000313" key="3">
    <source>
        <dbReference type="Proteomes" id="UP000712673"/>
    </source>
</evidence>
<evidence type="ECO:0000313" key="2">
    <source>
        <dbReference type="EMBL" id="MBM3222723.1"/>
    </source>
</evidence>
<dbReference type="Proteomes" id="UP000712673">
    <property type="component" value="Unassembled WGS sequence"/>
</dbReference>
<proteinExistence type="predicted"/>
<evidence type="ECO:0000256" key="1">
    <source>
        <dbReference type="SAM" id="SignalP"/>
    </source>
</evidence>
<evidence type="ECO:0008006" key="4">
    <source>
        <dbReference type="Google" id="ProtNLM"/>
    </source>
</evidence>
<dbReference type="AlphaFoldDB" id="A0A937VX71"/>
<reference evidence="2" key="1">
    <citation type="submission" date="2019-03" db="EMBL/GenBank/DDBJ databases">
        <title>Lake Tanganyika Metagenome-Assembled Genomes (MAGs).</title>
        <authorList>
            <person name="Tran P."/>
        </authorList>
    </citation>
    <scope>NUCLEOTIDE SEQUENCE</scope>
    <source>
        <strain evidence="2">K_DeepCast_65m_m2_066</strain>
    </source>
</reference>
<sequence>MGWLSLRRCMALGLGILLCMGCNSGGGQENPGSTVDPTEVTYEPTPPRLQEVGTRLVGPVIYTVDARSYDVWMYFDFARGAVVPVQNPRQEPWDLMLQRHVIKTNGGQTNPAGQGGILSMKDRDFAAVRQVPEQAEFVTDIHPKNRPTSHNPAIEKWFNYSYLANVLTPKPLVYLVRTHNGKYAKIRILSYYCVQKSAGCLTFEYVYQGDGSPRLATPAASDA</sequence>
<dbReference type="EMBL" id="VGLS01000047">
    <property type="protein sequence ID" value="MBM3222723.1"/>
    <property type="molecule type" value="Genomic_DNA"/>
</dbReference>
<dbReference type="CDD" id="cd12105">
    <property type="entry name" value="HmuY"/>
    <property type="match status" value="1"/>
</dbReference>
<dbReference type="InterPro" id="IPR025921">
    <property type="entry name" value="HmuY"/>
</dbReference>
<dbReference type="Pfam" id="PF14064">
    <property type="entry name" value="HmuY"/>
    <property type="match status" value="1"/>
</dbReference>
<gene>
    <name evidence="2" type="ORF">FJZ47_02815</name>
</gene>
<keyword evidence="1" id="KW-0732">Signal</keyword>